<feature type="active site" description="Acyl-ester intermediate" evidence="18">
    <location>
        <position position="68"/>
    </location>
</feature>
<evidence type="ECO:0000256" key="16">
    <source>
        <dbReference type="ARBA" id="ARBA00034000"/>
    </source>
</evidence>
<dbReference type="PRINTS" id="PR00725">
    <property type="entry name" value="DADACBPTASE1"/>
</dbReference>
<evidence type="ECO:0000256" key="17">
    <source>
        <dbReference type="ARBA" id="ARBA00060592"/>
    </source>
</evidence>
<keyword evidence="9" id="KW-0645">Protease</keyword>
<dbReference type="FunFam" id="3.40.710.10:FF:000001">
    <property type="entry name" value="D-alanyl-D-alanine serine-type carboxypeptidase"/>
    <property type="match status" value="1"/>
</dbReference>
<comment type="pathway">
    <text evidence="17">Glycan biosynthesis.</text>
</comment>
<dbReference type="OrthoDB" id="9795979at2"/>
<gene>
    <name evidence="23" type="ORF">EIK76_13180</name>
</gene>
<keyword evidence="24" id="KW-1185">Reference proteome</keyword>
<evidence type="ECO:0000256" key="4">
    <source>
        <dbReference type="ARBA" id="ARBA00007164"/>
    </source>
</evidence>
<dbReference type="InterPro" id="IPR012338">
    <property type="entry name" value="Beta-lactam/transpept-like"/>
</dbReference>
<dbReference type="InterPro" id="IPR015956">
    <property type="entry name" value="Peniciliin-bd_prot_C_sf"/>
</dbReference>
<dbReference type="SMART" id="SM00936">
    <property type="entry name" value="PBP5_C"/>
    <property type="match status" value="1"/>
</dbReference>
<evidence type="ECO:0000256" key="19">
    <source>
        <dbReference type="PIRSR" id="PIRSR618044-2"/>
    </source>
</evidence>
<dbReference type="GO" id="GO:0009002">
    <property type="term" value="F:serine-type D-Ala-D-Ala carboxypeptidase activity"/>
    <property type="evidence" value="ECO:0007669"/>
    <property type="project" value="UniProtKB-EC"/>
</dbReference>
<keyword evidence="11" id="KW-0378">Hydrolase</keyword>
<comment type="similarity">
    <text evidence="4 20">Belongs to the peptidase S11 family.</text>
</comment>
<dbReference type="PANTHER" id="PTHR21581:SF6">
    <property type="entry name" value="TRAFFICKING PROTEIN PARTICLE COMPLEX SUBUNIT 12"/>
    <property type="match status" value="1"/>
</dbReference>
<keyword evidence="10 21" id="KW-0732">Signal</keyword>
<evidence type="ECO:0000259" key="22">
    <source>
        <dbReference type="SMART" id="SM00936"/>
    </source>
</evidence>
<accession>A0A3P3QE46</accession>
<evidence type="ECO:0000256" key="14">
    <source>
        <dbReference type="ARBA" id="ARBA00023136"/>
    </source>
</evidence>
<protein>
    <recommendedName>
        <fullName evidence="5">serine-type D-Ala-D-Ala carboxypeptidase</fullName>
        <ecNumber evidence="5">3.4.16.4</ecNumber>
    </recommendedName>
</protein>
<dbReference type="SUPFAM" id="SSF69189">
    <property type="entry name" value="Penicillin-binding protein associated domain"/>
    <property type="match status" value="1"/>
</dbReference>
<feature type="chain" id="PRO_5018114778" description="serine-type D-Ala-D-Ala carboxypeptidase" evidence="21">
    <location>
        <begin position="21"/>
        <end position="390"/>
    </location>
</feature>
<dbReference type="InterPro" id="IPR001967">
    <property type="entry name" value="Peptidase_S11_N"/>
</dbReference>
<feature type="signal peptide" evidence="21">
    <location>
        <begin position="1"/>
        <end position="20"/>
    </location>
</feature>
<dbReference type="Gene3D" id="2.60.410.10">
    <property type="entry name" value="D-Ala-D-Ala carboxypeptidase, C-terminal domain"/>
    <property type="match status" value="1"/>
</dbReference>
<evidence type="ECO:0000256" key="18">
    <source>
        <dbReference type="PIRSR" id="PIRSR618044-1"/>
    </source>
</evidence>
<feature type="active site" description="Proton acceptor" evidence="18">
    <location>
        <position position="71"/>
    </location>
</feature>
<evidence type="ECO:0000256" key="12">
    <source>
        <dbReference type="ARBA" id="ARBA00022960"/>
    </source>
</evidence>
<evidence type="ECO:0000256" key="7">
    <source>
        <dbReference type="ARBA" id="ARBA00022519"/>
    </source>
</evidence>
<evidence type="ECO:0000256" key="13">
    <source>
        <dbReference type="ARBA" id="ARBA00022984"/>
    </source>
</evidence>
<evidence type="ECO:0000256" key="20">
    <source>
        <dbReference type="RuleBase" id="RU004016"/>
    </source>
</evidence>
<dbReference type="InterPro" id="IPR012907">
    <property type="entry name" value="Peptidase_S11_C"/>
</dbReference>
<comment type="subcellular location">
    <subcellularLocation>
        <location evidence="2">Cell inner membrane</location>
        <topology evidence="2">Peripheral membrane protein</topology>
    </subcellularLocation>
</comment>
<dbReference type="GO" id="GO:0071555">
    <property type="term" value="P:cell wall organization"/>
    <property type="evidence" value="ECO:0007669"/>
    <property type="project" value="UniProtKB-KW"/>
</dbReference>
<evidence type="ECO:0000256" key="21">
    <source>
        <dbReference type="SAM" id="SignalP"/>
    </source>
</evidence>
<dbReference type="RefSeq" id="WP_052749289.1">
    <property type="nucleotide sequence ID" value="NZ_RRCF01000004.1"/>
</dbReference>
<evidence type="ECO:0000313" key="24">
    <source>
        <dbReference type="Proteomes" id="UP000276260"/>
    </source>
</evidence>
<sequence>MNTYSRIFIACSFGVASFLAAGQTAPLTAAQMTPQPPEVNAKGYILIDYHTGAVLAEGNADEPLAPASLTKMMTSYIIGTEIKNGTIKPSDPVTITENAWAKQYSDSSKMFIEVGETISVEELNRGIIIQSGNDACVAMAEHIAGTEGAFVELMNAHAVRLGMDNTNFANSHGLPDETQRTTARDMAKLSVALIRDTPEEYKIYAEKEYVFNGIKQYNRNGLLWDKSLNVDGIKTGHTSEAGYSLITSATKDDMRLISVVMGTESAKIREAENKKLLTYGFRFFETFSPYKAGEKFAEQRVWQGTKEIITLGVLAETPITLQRNQRKDLKADFKLNQELIAPISKGQVLGTVYLKLGDKDIAEFPLVALEDIEQAGLFSRLVDMVKMRFQ</sequence>
<dbReference type="EMBL" id="RRCF01000004">
    <property type="protein sequence ID" value="RRJ19411.1"/>
    <property type="molecule type" value="Genomic_DNA"/>
</dbReference>
<comment type="pathway">
    <text evidence="3">Cell wall biogenesis; peptidoglycan biosynthesis.</text>
</comment>
<dbReference type="InterPro" id="IPR018044">
    <property type="entry name" value="Peptidase_S11"/>
</dbReference>
<keyword evidence="6" id="KW-1003">Cell membrane</keyword>
<feature type="binding site" evidence="19">
    <location>
        <position position="234"/>
    </location>
    <ligand>
        <name>substrate</name>
    </ligand>
</feature>
<dbReference type="Pfam" id="PF00768">
    <property type="entry name" value="Peptidase_S11"/>
    <property type="match status" value="1"/>
</dbReference>
<evidence type="ECO:0000256" key="9">
    <source>
        <dbReference type="ARBA" id="ARBA00022670"/>
    </source>
</evidence>
<dbReference type="GO" id="GO:0008658">
    <property type="term" value="F:penicillin binding"/>
    <property type="evidence" value="ECO:0007669"/>
    <property type="project" value="UniProtKB-ARBA"/>
</dbReference>
<keyword evidence="15" id="KW-0961">Cell wall biogenesis/degradation</keyword>
<dbReference type="GO" id="GO:0006508">
    <property type="term" value="P:proteolysis"/>
    <property type="evidence" value="ECO:0007669"/>
    <property type="project" value="UniProtKB-KW"/>
</dbReference>
<keyword evidence="7" id="KW-0997">Cell inner membrane</keyword>
<evidence type="ECO:0000313" key="23">
    <source>
        <dbReference type="EMBL" id="RRJ19411.1"/>
    </source>
</evidence>
<reference evidence="23 24" key="1">
    <citation type="submission" date="2018-11" db="EMBL/GenBank/DDBJ databases">
        <title>Draft genome analysis of Rheinheimera mesophila isolated from an industrial waste site.</title>
        <authorList>
            <person name="Yu Q."/>
            <person name="Qi Y."/>
            <person name="Zhang H."/>
            <person name="Lu Y."/>
            <person name="Pu J."/>
        </authorList>
    </citation>
    <scope>NUCLEOTIDE SEQUENCE [LARGE SCALE GENOMIC DNA]</scope>
    <source>
        <strain evidence="23 24">IITR13</strain>
    </source>
</reference>
<evidence type="ECO:0000256" key="10">
    <source>
        <dbReference type="ARBA" id="ARBA00022729"/>
    </source>
</evidence>
<dbReference type="GO" id="GO:0008360">
    <property type="term" value="P:regulation of cell shape"/>
    <property type="evidence" value="ECO:0007669"/>
    <property type="project" value="UniProtKB-KW"/>
</dbReference>
<proteinExistence type="inferred from homology"/>
<feature type="active site" evidence="18">
    <location>
        <position position="131"/>
    </location>
</feature>
<dbReference type="PANTHER" id="PTHR21581">
    <property type="entry name" value="D-ALANYL-D-ALANINE CARBOXYPEPTIDASE"/>
    <property type="match status" value="1"/>
</dbReference>
<dbReference type="Pfam" id="PF07943">
    <property type="entry name" value="PBP5_C"/>
    <property type="match status" value="1"/>
</dbReference>
<dbReference type="GO" id="GO:0009252">
    <property type="term" value="P:peptidoglycan biosynthetic process"/>
    <property type="evidence" value="ECO:0007669"/>
    <property type="project" value="UniProtKB-UniPathway"/>
</dbReference>
<comment type="caution">
    <text evidence="23">The sequence shown here is derived from an EMBL/GenBank/DDBJ whole genome shotgun (WGS) entry which is preliminary data.</text>
</comment>
<dbReference type="SUPFAM" id="SSF56601">
    <property type="entry name" value="beta-lactamase/transpeptidase-like"/>
    <property type="match status" value="1"/>
</dbReference>
<dbReference type="EC" id="3.4.16.4" evidence="5"/>
<dbReference type="InterPro" id="IPR037167">
    <property type="entry name" value="Peptidase_S11_C_sf"/>
</dbReference>
<name>A0A3P3QE46_9GAMM</name>
<evidence type="ECO:0000256" key="1">
    <source>
        <dbReference type="ARBA" id="ARBA00003217"/>
    </source>
</evidence>
<keyword evidence="8 23" id="KW-0121">Carboxypeptidase</keyword>
<evidence type="ECO:0000256" key="15">
    <source>
        <dbReference type="ARBA" id="ARBA00023316"/>
    </source>
</evidence>
<evidence type="ECO:0000256" key="8">
    <source>
        <dbReference type="ARBA" id="ARBA00022645"/>
    </source>
</evidence>
<comment type="function">
    <text evidence="1">Removes C-terminal D-alanyl residues from sugar-peptide cell wall precursors.</text>
</comment>
<organism evidence="23 24">
    <name type="scientific">Rheinheimera mesophila</name>
    <dbReference type="NCBI Taxonomy" id="1547515"/>
    <lineage>
        <taxon>Bacteria</taxon>
        <taxon>Pseudomonadati</taxon>
        <taxon>Pseudomonadota</taxon>
        <taxon>Gammaproteobacteria</taxon>
        <taxon>Chromatiales</taxon>
        <taxon>Chromatiaceae</taxon>
        <taxon>Rheinheimera</taxon>
    </lineage>
</organism>
<dbReference type="Proteomes" id="UP000276260">
    <property type="component" value="Unassembled WGS sequence"/>
</dbReference>
<feature type="domain" description="Peptidase S11 D-Ala-D-Ala carboxypeptidase A C-terminal" evidence="22">
    <location>
        <begin position="284"/>
        <end position="374"/>
    </location>
</feature>
<comment type="catalytic activity">
    <reaction evidence="16">
        <text>Preferential cleavage: (Ac)2-L-Lys-D-Ala-|-D-Ala. Also transpeptidation of peptidyl-alanyl moieties that are N-acyl substituents of D-alanine.</text>
        <dbReference type="EC" id="3.4.16.4"/>
    </reaction>
</comment>
<keyword evidence="12" id="KW-0133">Cell shape</keyword>
<keyword evidence="14" id="KW-0472">Membrane</keyword>
<dbReference type="Gene3D" id="3.40.710.10">
    <property type="entry name" value="DD-peptidase/beta-lactamase superfamily"/>
    <property type="match status" value="1"/>
</dbReference>
<evidence type="ECO:0000256" key="3">
    <source>
        <dbReference type="ARBA" id="ARBA00004752"/>
    </source>
</evidence>
<evidence type="ECO:0000256" key="5">
    <source>
        <dbReference type="ARBA" id="ARBA00012448"/>
    </source>
</evidence>
<evidence type="ECO:0000256" key="2">
    <source>
        <dbReference type="ARBA" id="ARBA00004417"/>
    </source>
</evidence>
<dbReference type="GO" id="GO:0005886">
    <property type="term" value="C:plasma membrane"/>
    <property type="evidence" value="ECO:0007669"/>
    <property type="project" value="UniProtKB-SubCell"/>
</dbReference>
<dbReference type="AlphaFoldDB" id="A0A3P3QE46"/>
<evidence type="ECO:0000256" key="6">
    <source>
        <dbReference type="ARBA" id="ARBA00022475"/>
    </source>
</evidence>
<dbReference type="UniPathway" id="UPA00219"/>
<keyword evidence="13" id="KW-0573">Peptidoglycan synthesis</keyword>
<evidence type="ECO:0000256" key="11">
    <source>
        <dbReference type="ARBA" id="ARBA00022801"/>
    </source>
</evidence>